<organism evidence="4 5">
    <name type="scientific">Legionella shakespearei DSM 23087</name>
    <dbReference type="NCBI Taxonomy" id="1122169"/>
    <lineage>
        <taxon>Bacteria</taxon>
        <taxon>Pseudomonadati</taxon>
        <taxon>Pseudomonadota</taxon>
        <taxon>Gammaproteobacteria</taxon>
        <taxon>Legionellales</taxon>
        <taxon>Legionellaceae</taxon>
        <taxon>Legionella</taxon>
    </lineage>
</organism>
<evidence type="ECO:0000313" key="4">
    <source>
        <dbReference type="EMBL" id="KTD56480.1"/>
    </source>
</evidence>
<feature type="chain" id="PRO_5006917710" description="Outer membrane protein beta-barrel domain-containing protein" evidence="2">
    <location>
        <begin position="22"/>
        <end position="277"/>
    </location>
</feature>
<keyword evidence="5" id="KW-1185">Reference proteome</keyword>
<dbReference type="RefSeq" id="WP_018577706.1">
    <property type="nucleotide sequence ID" value="NZ_KB892406.1"/>
</dbReference>
<dbReference type="AlphaFoldDB" id="A0A0W0YHW1"/>
<keyword evidence="1 2" id="KW-0732">Signal</keyword>
<feature type="signal peptide" evidence="2">
    <location>
        <begin position="1"/>
        <end position="21"/>
    </location>
</feature>
<dbReference type="Proteomes" id="UP000054600">
    <property type="component" value="Unassembled WGS sequence"/>
</dbReference>
<gene>
    <name evidence="4" type="ORF">Lsha_2879</name>
</gene>
<dbReference type="Gene3D" id="2.40.160.20">
    <property type="match status" value="1"/>
</dbReference>
<feature type="domain" description="Outer membrane protein beta-barrel" evidence="3">
    <location>
        <begin position="9"/>
        <end position="238"/>
    </location>
</feature>
<dbReference type="EMBL" id="LNYW01000074">
    <property type="protein sequence ID" value="KTD56480.1"/>
    <property type="molecule type" value="Genomic_DNA"/>
</dbReference>
<sequence length="277" mass="29657">MDGIKLLLVAGILGLSALAHAGEGGTVSSLAMNPGGYYFGLGGSYNQARVKSSTWSVLDAASGMPPTGVFSGAGNDNYGSASVVSPQIQAGYFQNFSGSNWLWGIELLYQYSKAGAKSRDSTVNLINLPVNTTDAIGMDIQTKVNSAFVLPAFIGHSFVNSFIYLGAGPSLVRIHDTVYASSDGFSGYYIGTLNRFSDTHWRWGGAAQVGMAYSLNPSWFLKLDYTYTAIGRYERNNFIAFSPEINGGLNAGTVRFNTRQRLATQDVALTINKLFAV</sequence>
<dbReference type="InterPro" id="IPR011250">
    <property type="entry name" value="OMP/PagP_B-barrel"/>
</dbReference>
<dbReference type="PATRIC" id="fig|1122169.6.peg.3310"/>
<dbReference type="OrthoDB" id="8265874at2"/>
<reference evidence="4 5" key="1">
    <citation type="submission" date="2015-11" db="EMBL/GenBank/DDBJ databases">
        <title>Genomic analysis of 38 Legionella species identifies large and diverse effector repertoires.</title>
        <authorList>
            <person name="Burstein D."/>
            <person name="Amaro F."/>
            <person name="Zusman T."/>
            <person name="Lifshitz Z."/>
            <person name="Cohen O."/>
            <person name="Gilbert J.A."/>
            <person name="Pupko T."/>
            <person name="Shuman H.A."/>
            <person name="Segal G."/>
        </authorList>
    </citation>
    <scope>NUCLEOTIDE SEQUENCE [LARGE SCALE GENOMIC DNA]</scope>
    <source>
        <strain evidence="4 5">ATCC 49655</strain>
    </source>
</reference>
<evidence type="ECO:0000256" key="2">
    <source>
        <dbReference type="SAM" id="SignalP"/>
    </source>
</evidence>
<protein>
    <recommendedName>
        <fullName evidence="3">Outer membrane protein beta-barrel domain-containing protein</fullName>
    </recommendedName>
</protein>
<evidence type="ECO:0000256" key="1">
    <source>
        <dbReference type="ARBA" id="ARBA00022729"/>
    </source>
</evidence>
<dbReference type="Pfam" id="PF13505">
    <property type="entry name" value="OMP_b-brl"/>
    <property type="match status" value="1"/>
</dbReference>
<dbReference type="eggNOG" id="ENOG5032NTU">
    <property type="taxonomic scope" value="Bacteria"/>
</dbReference>
<dbReference type="SUPFAM" id="SSF56925">
    <property type="entry name" value="OMPA-like"/>
    <property type="match status" value="1"/>
</dbReference>
<proteinExistence type="predicted"/>
<evidence type="ECO:0000259" key="3">
    <source>
        <dbReference type="Pfam" id="PF13505"/>
    </source>
</evidence>
<evidence type="ECO:0000313" key="5">
    <source>
        <dbReference type="Proteomes" id="UP000054600"/>
    </source>
</evidence>
<accession>A0A0W0YHW1</accession>
<comment type="caution">
    <text evidence="4">The sequence shown here is derived from an EMBL/GenBank/DDBJ whole genome shotgun (WGS) entry which is preliminary data.</text>
</comment>
<dbReference type="InterPro" id="IPR027385">
    <property type="entry name" value="Beta-barrel_OMP"/>
</dbReference>
<dbReference type="STRING" id="1122169.Lsha_2879"/>
<name>A0A0W0YHW1_9GAMM</name>